<feature type="binding site" evidence="6">
    <location>
        <position position="865"/>
    </location>
    <ligand>
        <name>AMP</name>
        <dbReference type="ChEBI" id="CHEBI:456215"/>
    </ligand>
</feature>
<sequence length="951" mass="107771">MVIVVFHALASAFLYLRDRLLMVCQSPRLADRNFSNDCDTGSGTSQHRHFDNDSGCFRWRTSPRHTIDILKDAFLPILDATNVSELREAAYSSLVQCLPRVERLQVFLKNPVTNETEADGVPLPKRGILWNTIHQSKIRVCPVPPEPDPLLGILQLRPSDPYKVLLLPISSRQSDCSLGIIVGCFKSSDSLSIEEEKCLNVLLKQISVAYFAVRRPQLDTVTDNSRLESLISLCGELHDQDAATLELKVIRYLREQTRAESGFLLLVVPETLELISQVVGNTILPEEVRFHGLWSCFKPALETKQPLFLEHIPQDQRKEVEKIVQMKVENFLCVPVARKGSEDLIALACLVNKCKGEQFSETDIQIVLQCFKYTSTVLASTLAFQNERKLKNQTQALLQVAKKLFTHLDDLTKLLREIMQEARNLTDSERCSVFLLDQDSDELVATVFDGITTNNKEVQSEIRLPKTQGIAGHVATTGTLLNIKDAYSHPLFYRGIDDSTGFRTRNILCFPIKDEDGVVLGVAQLCNKKTGTYFTTFDEDIASAFAVYCCISISHSLMYKKVIDIQTRNSLANELMMFHMKQIPLSEVQELAQEGTPKVTVFHKDFDKFSFPPRAIQESRTPGACQAMFEDLGFTTRWRLKPDTLARFLLMVKKGYRNPPYHNWMHAFSVAHFGYLSIKNLHLTNHLDDIELFALFVSCLCHDIDHRGTTNSFQVKSQSVLAALYSSEGSVMERHHLAQSMCILNTEGSNIFENLSSKEYQQMLDLMKDIILATDVAHHLRIFDLLEDMARDGYDKNDPKCHDLLLCLLMTAADLSDQTKTWDNTKHTAVLIYQEFFSQGDLEKALGESPLEMMDREKACVPDLQISFLDNIAIPVYVVLADLFEEATEVKENVENNRMHWVHKATMLKQYNNSKTMSVQEIIALGEDVSSSKEDATGTEEKMETSQHNGR</sequence>
<dbReference type="PRINTS" id="PR00387">
    <property type="entry name" value="PDIESTERASE1"/>
</dbReference>
<dbReference type="GO" id="GO:0004114">
    <property type="term" value="F:3',5'-cyclic-nucleotide phosphodiesterase activity"/>
    <property type="evidence" value="ECO:0007669"/>
    <property type="project" value="InterPro"/>
</dbReference>
<dbReference type="EMBL" id="JBAMIC010000013">
    <property type="protein sequence ID" value="KAK7097826.1"/>
    <property type="molecule type" value="Genomic_DNA"/>
</dbReference>
<feature type="binding site" evidence="7">
    <location>
        <position position="702"/>
    </location>
    <ligand>
        <name>Zn(2+)</name>
        <dbReference type="ChEBI" id="CHEBI:29105"/>
        <label>1</label>
    </ligand>
</feature>
<evidence type="ECO:0000256" key="5">
    <source>
        <dbReference type="PIRSR" id="PIRSR623088-1"/>
    </source>
</evidence>
<dbReference type="EC" id="3.1.4.-" evidence="8"/>
<comment type="cofactor">
    <cofactor evidence="8">
        <name>a divalent metal cation</name>
        <dbReference type="ChEBI" id="CHEBI:60240"/>
    </cofactor>
    <text evidence="8">Binds 2 divalent metal cations per subunit. Site 1 may preferentially bind zinc ions, while site 2 has a preference for magnesium and/or manganese ions.</text>
</comment>
<protein>
    <recommendedName>
        <fullName evidence="8">Phosphodiesterase</fullName>
        <ecNumber evidence="8">3.1.4.-</ecNumber>
    </recommendedName>
</protein>
<reference evidence="11 12" key="1">
    <citation type="submission" date="2024-02" db="EMBL/GenBank/DDBJ databases">
        <title>Chromosome-scale genome assembly of the rough periwinkle Littorina saxatilis.</title>
        <authorList>
            <person name="De Jode A."/>
            <person name="Faria R."/>
            <person name="Formenti G."/>
            <person name="Sims Y."/>
            <person name="Smith T.P."/>
            <person name="Tracey A."/>
            <person name="Wood J.M.D."/>
            <person name="Zagrodzka Z.B."/>
            <person name="Johannesson K."/>
            <person name="Butlin R.K."/>
            <person name="Leder E.H."/>
        </authorList>
    </citation>
    <scope>NUCLEOTIDE SEQUENCE [LARGE SCALE GENOMIC DNA]</scope>
    <source>
        <strain evidence="11">Snail1</strain>
        <tissue evidence="11">Muscle</tissue>
    </source>
</reference>
<dbReference type="Gene3D" id="3.30.450.40">
    <property type="match status" value="2"/>
</dbReference>
<dbReference type="InterPro" id="IPR023174">
    <property type="entry name" value="PDEase_CS"/>
</dbReference>
<feature type="active site" description="Proton donor" evidence="5">
    <location>
        <position position="662"/>
    </location>
</feature>
<evidence type="ECO:0000256" key="3">
    <source>
        <dbReference type="ARBA" id="ARBA00022723"/>
    </source>
</evidence>
<feature type="binding site" evidence="7">
    <location>
        <position position="703"/>
    </location>
    <ligand>
        <name>Zn(2+)</name>
        <dbReference type="ChEBI" id="CHEBI:29105"/>
        <label>2</label>
    </ligand>
</feature>
<keyword evidence="4 8" id="KW-0378">Hydrolase</keyword>
<dbReference type="AlphaFoldDB" id="A0AAN9B240"/>
<dbReference type="GO" id="GO:0046872">
    <property type="term" value="F:metal ion binding"/>
    <property type="evidence" value="ECO:0007669"/>
    <property type="project" value="UniProtKB-KW"/>
</dbReference>
<dbReference type="Pfam" id="PF00233">
    <property type="entry name" value="PDEase_I"/>
    <property type="match status" value="1"/>
</dbReference>
<evidence type="ECO:0000256" key="2">
    <source>
        <dbReference type="ARBA" id="ARBA00022535"/>
    </source>
</evidence>
<evidence type="ECO:0000256" key="7">
    <source>
        <dbReference type="PIRSR" id="PIRSR623088-3"/>
    </source>
</evidence>
<feature type="binding site" evidence="7">
    <location>
        <position position="814"/>
    </location>
    <ligand>
        <name>Zn(2+)</name>
        <dbReference type="ChEBI" id="CHEBI:29105"/>
        <label>1</label>
    </ligand>
</feature>
<keyword evidence="3 7" id="KW-0479">Metal-binding</keyword>
<dbReference type="InterPro" id="IPR002073">
    <property type="entry name" value="PDEase_catalytic_dom"/>
</dbReference>
<feature type="compositionally biased region" description="Basic and acidic residues" evidence="9">
    <location>
        <begin position="930"/>
        <end position="945"/>
    </location>
</feature>
<feature type="binding site" evidence="6">
    <location>
        <position position="814"/>
    </location>
    <ligand>
        <name>AMP</name>
        <dbReference type="ChEBI" id="CHEBI:456215"/>
    </ligand>
</feature>
<feature type="domain" description="PDEase" evidence="10">
    <location>
        <begin position="584"/>
        <end position="908"/>
    </location>
</feature>
<dbReference type="SUPFAM" id="SSF55781">
    <property type="entry name" value="GAF domain-like"/>
    <property type="match status" value="2"/>
</dbReference>
<dbReference type="InterPro" id="IPR036971">
    <property type="entry name" value="PDEase_catalytic_dom_sf"/>
</dbReference>
<dbReference type="InterPro" id="IPR029016">
    <property type="entry name" value="GAF-like_dom_sf"/>
</dbReference>
<dbReference type="PROSITE" id="PS51845">
    <property type="entry name" value="PDEASE_I_2"/>
    <property type="match status" value="1"/>
</dbReference>
<dbReference type="InterPro" id="IPR003607">
    <property type="entry name" value="HD/PDEase_dom"/>
</dbReference>
<evidence type="ECO:0000256" key="4">
    <source>
        <dbReference type="ARBA" id="ARBA00022801"/>
    </source>
</evidence>
<dbReference type="SUPFAM" id="SSF109604">
    <property type="entry name" value="HD-domain/PDEase-like"/>
    <property type="match status" value="1"/>
</dbReference>
<evidence type="ECO:0000256" key="9">
    <source>
        <dbReference type="SAM" id="MobiDB-lite"/>
    </source>
</evidence>
<keyword evidence="12" id="KW-1185">Reference proteome</keyword>
<dbReference type="Gene3D" id="1.10.1300.10">
    <property type="entry name" value="3'5'-cyclic nucleotide phosphodiesterase, catalytic domain"/>
    <property type="match status" value="1"/>
</dbReference>
<organism evidence="11 12">
    <name type="scientific">Littorina saxatilis</name>
    <dbReference type="NCBI Taxonomy" id="31220"/>
    <lineage>
        <taxon>Eukaryota</taxon>
        <taxon>Metazoa</taxon>
        <taxon>Spiralia</taxon>
        <taxon>Lophotrochozoa</taxon>
        <taxon>Mollusca</taxon>
        <taxon>Gastropoda</taxon>
        <taxon>Caenogastropoda</taxon>
        <taxon>Littorinimorpha</taxon>
        <taxon>Littorinoidea</taxon>
        <taxon>Littorinidae</taxon>
        <taxon>Littorina</taxon>
    </lineage>
</organism>
<evidence type="ECO:0000256" key="8">
    <source>
        <dbReference type="RuleBase" id="RU363067"/>
    </source>
</evidence>
<proteinExistence type="inferred from homology"/>
<evidence type="ECO:0000313" key="11">
    <source>
        <dbReference type="EMBL" id="KAK7097826.1"/>
    </source>
</evidence>
<feature type="binding site" evidence="6">
    <location>
        <position position="703"/>
    </location>
    <ligand>
        <name>AMP</name>
        <dbReference type="ChEBI" id="CHEBI:456215"/>
    </ligand>
</feature>
<dbReference type="Proteomes" id="UP001374579">
    <property type="component" value="Unassembled WGS sequence"/>
</dbReference>
<dbReference type="SMART" id="SM00065">
    <property type="entry name" value="GAF"/>
    <property type="match status" value="2"/>
</dbReference>
<dbReference type="InterPro" id="IPR023088">
    <property type="entry name" value="PDEase"/>
</dbReference>
<evidence type="ECO:0000259" key="10">
    <source>
        <dbReference type="PROSITE" id="PS51845"/>
    </source>
</evidence>
<comment type="caution">
    <text evidence="11">The sequence shown here is derived from an EMBL/GenBank/DDBJ whole genome shotgun (WGS) entry which is preliminary data.</text>
</comment>
<dbReference type="PANTHER" id="PTHR11347">
    <property type="entry name" value="CYCLIC NUCLEOTIDE PHOSPHODIESTERASE"/>
    <property type="match status" value="1"/>
</dbReference>
<dbReference type="FunFam" id="3.30.450.40:FF:000007">
    <property type="entry name" value="Phosphodiesterase"/>
    <property type="match status" value="1"/>
</dbReference>
<feature type="region of interest" description="Disordered" evidence="9">
    <location>
        <begin position="928"/>
        <end position="951"/>
    </location>
</feature>
<comment type="similarity">
    <text evidence="1 8">Belongs to the cyclic nucleotide phosphodiesterase family.</text>
</comment>
<feature type="binding site" evidence="7">
    <location>
        <position position="666"/>
    </location>
    <ligand>
        <name>Zn(2+)</name>
        <dbReference type="ChEBI" id="CHEBI:29105"/>
        <label>1</label>
    </ligand>
</feature>
<dbReference type="PROSITE" id="PS00126">
    <property type="entry name" value="PDEASE_I_1"/>
    <property type="match status" value="1"/>
</dbReference>
<feature type="binding site" evidence="7">
    <location>
        <position position="703"/>
    </location>
    <ligand>
        <name>Zn(2+)</name>
        <dbReference type="ChEBI" id="CHEBI:29105"/>
        <label>1</label>
    </ligand>
</feature>
<evidence type="ECO:0000313" key="12">
    <source>
        <dbReference type="Proteomes" id="UP001374579"/>
    </source>
</evidence>
<dbReference type="CDD" id="cd00077">
    <property type="entry name" value="HDc"/>
    <property type="match status" value="1"/>
</dbReference>
<evidence type="ECO:0000256" key="1">
    <source>
        <dbReference type="ARBA" id="ARBA00007648"/>
    </source>
</evidence>
<dbReference type="InterPro" id="IPR003018">
    <property type="entry name" value="GAF"/>
</dbReference>
<dbReference type="GO" id="GO:0007165">
    <property type="term" value="P:signal transduction"/>
    <property type="evidence" value="ECO:0007669"/>
    <property type="project" value="InterPro"/>
</dbReference>
<dbReference type="Pfam" id="PF01590">
    <property type="entry name" value="GAF"/>
    <property type="match status" value="2"/>
</dbReference>
<accession>A0AAN9B240</accession>
<dbReference type="FunFam" id="1.10.1300.10:FF:000003">
    <property type="entry name" value="Phosphodiesterase"/>
    <property type="match status" value="1"/>
</dbReference>
<feature type="binding site" evidence="6">
    <location>
        <begin position="662"/>
        <end position="666"/>
    </location>
    <ligand>
        <name>AMP</name>
        <dbReference type="ChEBI" id="CHEBI:456215"/>
    </ligand>
</feature>
<gene>
    <name evidence="11" type="ORF">V1264_004747</name>
</gene>
<name>A0AAN9B240_9CAEN</name>
<evidence type="ECO:0000256" key="6">
    <source>
        <dbReference type="PIRSR" id="PIRSR623088-2"/>
    </source>
</evidence>
<keyword evidence="2" id="KW-0140">cGMP</keyword>
<dbReference type="SMART" id="SM00471">
    <property type="entry name" value="HDc"/>
    <property type="match status" value="1"/>
</dbReference>